<feature type="transmembrane region" description="Helical" evidence="1">
    <location>
        <begin position="58"/>
        <end position="78"/>
    </location>
</feature>
<gene>
    <name evidence="2" type="ORF">ACFPEL_26115</name>
</gene>
<dbReference type="EMBL" id="JBHSIM010000052">
    <property type="protein sequence ID" value="MFC4835908.1"/>
    <property type="molecule type" value="Genomic_DNA"/>
</dbReference>
<keyword evidence="1" id="KW-1133">Transmembrane helix</keyword>
<proteinExistence type="predicted"/>
<evidence type="ECO:0000256" key="1">
    <source>
        <dbReference type="SAM" id="Phobius"/>
    </source>
</evidence>
<reference evidence="3" key="1">
    <citation type="journal article" date="2019" name="Int. J. Syst. Evol. Microbiol.">
        <title>The Global Catalogue of Microorganisms (GCM) 10K type strain sequencing project: providing services to taxonomists for standard genome sequencing and annotation.</title>
        <authorList>
            <consortium name="The Broad Institute Genomics Platform"/>
            <consortium name="The Broad Institute Genome Sequencing Center for Infectious Disease"/>
            <person name="Wu L."/>
            <person name="Ma J."/>
        </authorList>
    </citation>
    <scope>NUCLEOTIDE SEQUENCE [LARGE SCALE GENOMIC DNA]</scope>
    <source>
        <strain evidence="3">CCUG 50347</strain>
    </source>
</reference>
<comment type="caution">
    <text evidence="2">The sequence shown here is derived from an EMBL/GenBank/DDBJ whole genome shotgun (WGS) entry which is preliminary data.</text>
</comment>
<feature type="transmembrane region" description="Helical" evidence="1">
    <location>
        <begin position="20"/>
        <end position="46"/>
    </location>
</feature>
<evidence type="ECO:0000313" key="3">
    <source>
        <dbReference type="Proteomes" id="UP001595909"/>
    </source>
</evidence>
<evidence type="ECO:0000313" key="2">
    <source>
        <dbReference type="EMBL" id="MFC4835908.1"/>
    </source>
</evidence>
<dbReference type="Proteomes" id="UP001595909">
    <property type="component" value="Unassembled WGS sequence"/>
</dbReference>
<keyword evidence="1" id="KW-0812">Transmembrane</keyword>
<accession>A0ABV9RNV6</accession>
<name>A0ABV9RNV6_9PSEU</name>
<organism evidence="2 3">
    <name type="scientific">Actinomycetospora chibensis</name>
    <dbReference type="NCBI Taxonomy" id="663606"/>
    <lineage>
        <taxon>Bacteria</taxon>
        <taxon>Bacillati</taxon>
        <taxon>Actinomycetota</taxon>
        <taxon>Actinomycetes</taxon>
        <taxon>Pseudonocardiales</taxon>
        <taxon>Pseudonocardiaceae</taxon>
        <taxon>Actinomycetospora</taxon>
    </lineage>
</organism>
<sequence>MSVTVTSPSPTTGRLPRSPAIAAGAVAVMVVGQFAMLAVVPVAIVVVSSWRNIRLGALRWWAAGLAVALATPLVLWAVGPDRAPSLSKDMHPVLAAVVVAAAVAYVAAWVVVRRRRAVPPTGE</sequence>
<feature type="transmembrane region" description="Helical" evidence="1">
    <location>
        <begin position="90"/>
        <end position="112"/>
    </location>
</feature>
<keyword evidence="1" id="KW-0472">Membrane</keyword>
<keyword evidence="3" id="KW-1185">Reference proteome</keyword>
<dbReference type="RefSeq" id="WP_274189926.1">
    <property type="nucleotide sequence ID" value="NZ_BAABHN010000052.1"/>
</dbReference>
<protein>
    <submittedName>
        <fullName evidence="2">Uncharacterized protein</fullName>
    </submittedName>
</protein>